<gene>
    <name evidence="9" type="ORF">M9Y10_019767</name>
</gene>
<accession>A0ABR2HH88</accession>
<evidence type="ECO:0000256" key="2">
    <source>
        <dbReference type="ARBA" id="ARBA00022679"/>
    </source>
</evidence>
<dbReference type="Pfam" id="PF00069">
    <property type="entry name" value="Pkinase"/>
    <property type="match status" value="1"/>
</dbReference>
<evidence type="ECO:0000313" key="10">
    <source>
        <dbReference type="Proteomes" id="UP001470230"/>
    </source>
</evidence>
<evidence type="ECO:0000256" key="1">
    <source>
        <dbReference type="ARBA" id="ARBA00022527"/>
    </source>
</evidence>
<dbReference type="PANTHER" id="PTHR24345:SF0">
    <property type="entry name" value="CELL CYCLE SERINE_THREONINE-PROTEIN KINASE CDC5_MSD2"/>
    <property type="match status" value="1"/>
</dbReference>
<feature type="compositionally biased region" description="Low complexity" evidence="7">
    <location>
        <begin position="430"/>
        <end position="444"/>
    </location>
</feature>
<feature type="compositionally biased region" description="Polar residues" evidence="7">
    <location>
        <begin position="357"/>
        <end position="379"/>
    </location>
</feature>
<reference evidence="9 10" key="1">
    <citation type="submission" date="2024-04" db="EMBL/GenBank/DDBJ databases">
        <title>Tritrichomonas musculus Genome.</title>
        <authorList>
            <person name="Alves-Ferreira E."/>
            <person name="Grigg M."/>
            <person name="Lorenzi H."/>
            <person name="Galac M."/>
        </authorList>
    </citation>
    <scope>NUCLEOTIDE SEQUENCE [LARGE SCALE GENOMIC DNA]</scope>
    <source>
        <strain evidence="9 10">EAF2021</strain>
    </source>
</reference>
<dbReference type="InterPro" id="IPR033695">
    <property type="entry name" value="POLO_box_2"/>
</dbReference>
<organism evidence="9 10">
    <name type="scientific">Tritrichomonas musculus</name>
    <dbReference type="NCBI Taxonomy" id="1915356"/>
    <lineage>
        <taxon>Eukaryota</taxon>
        <taxon>Metamonada</taxon>
        <taxon>Parabasalia</taxon>
        <taxon>Tritrichomonadida</taxon>
        <taxon>Tritrichomonadidae</taxon>
        <taxon>Tritrichomonas</taxon>
    </lineage>
</organism>
<keyword evidence="4" id="KW-0418">Kinase</keyword>
<dbReference type="InterPro" id="IPR011009">
    <property type="entry name" value="Kinase-like_dom_sf"/>
</dbReference>
<comment type="caution">
    <text evidence="9">The sequence shown here is derived from an EMBL/GenBank/DDBJ whole genome shotgun (WGS) entry which is preliminary data.</text>
</comment>
<dbReference type="SUPFAM" id="SSF82615">
    <property type="entry name" value="Polo-box domain"/>
    <property type="match status" value="2"/>
</dbReference>
<dbReference type="InterPro" id="IPR008271">
    <property type="entry name" value="Ser/Thr_kinase_AS"/>
</dbReference>
<evidence type="ECO:0000256" key="4">
    <source>
        <dbReference type="ARBA" id="ARBA00022777"/>
    </source>
</evidence>
<dbReference type="InterPro" id="IPR036947">
    <property type="entry name" value="POLO_box_dom_sf"/>
</dbReference>
<dbReference type="InterPro" id="IPR000959">
    <property type="entry name" value="POLO_box_dom"/>
</dbReference>
<dbReference type="Pfam" id="PF00659">
    <property type="entry name" value="POLO_box"/>
    <property type="match status" value="2"/>
</dbReference>
<name>A0ABR2HH88_9EUKA</name>
<dbReference type="InterPro" id="IPR000719">
    <property type="entry name" value="Prot_kinase_dom"/>
</dbReference>
<evidence type="ECO:0000256" key="3">
    <source>
        <dbReference type="ARBA" id="ARBA00022741"/>
    </source>
</evidence>
<dbReference type="Proteomes" id="UP001470230">
    <property type="component" value="Unassembled WGS sequence"/>
</dbReference>
<dbReference type="CDD" id="cd13117">
    <property type="entry name" value="POLO_box_2"/>
    <property type="match status" value="1"/>
</dbReference>
<dbReference type="SUPFAM" id="SSF56112">
    <property type="entry name" value="Protein kinase-like (PK-like)"/>
    <property type="match status" value="1"/>
</dbReference>
<dbReference type="Gene3D" id="3.30.1120.30">
    <property type="entry name" value="POLO box domain"/>
    <property type="match status" value="2"/>
</dbReference>
<evidence type="ECO:0000313" key="9">
    <source>
        <dbReference type="EMBL" id="KAK8847184.1"/>
    </source>
</evidence>
<dbReference type="PROSITE" id="PS50011">
    <property type="entry name" value="PROTEIN_KINASE_DOM"/>
    <property type="match status" value="1"/>
</dbReference>
<dbReference type="Gene3D" id="1.10.510.10">
    <property type="entry name" value="Transferase(Phosphotransferase) domain 1"/>
    <property type="match status" value="1"/>
</dbReference>
<dbReference type="EMBL" id="JAPFFF010000028">
    <property type="protein sequence ID" value="KAK8847184.1"/>
    <property type="molecule type" value="Genomic_DNA"/>
</dbReference>
<proteinExistence type="predicted"/>
<dbReference type="SMART" id="SM00220">
    <property type="entry name" value="S_TKc"/>
    <property type="match status" value="1"/>
</dbReference>
<dbReference type="PANTHER" id="PTHR24345">
    <property type="entry name" value="SERINE/THREONINE-PROTEIN KINASE PLK"/>
    <property type="match status" value="1"/>
</dbReference>
<keyword evidence="1" id="KW-0723">Serine/threonine-protein kinase</keyword>
<dbReference type="InterPro" id="IPR017441">
    <property type="entry name" value="Protein_kinase_ATP_BS"/>
</dbReference>
<dbReference type="PROSITE" id="PS00107">
    <property type="entry name" value="PROTEIN_KINASE_ATP"/>
    <property type="match status" value="1"/>
</dbReference>
<sequence>MSQTQIHVPPKIVYNREDGSRDVFVCQEKLGHGGFAVVYRVIHQNTSKTYAMKVISKDGSSSSKGKIFLEKLKNEIQIQKTLDHPNIVRSRLSFSDDINYYIILEYCPGKSIREYLRKCEQRHIPEPEAKKILSDVIQGVVYLHNHQIIHHDLKLENFLIGSDGRVKIADFGISSVLKNDGEKNFSISGTVNYMSPELLQKENKGHGYEVDIWAIGVAAFIMLTGRPPFDGIDKEVVYEKIRSGDFRFPTQFSLSYEAKDFIKSTLRIDPRKRPSAIDLLTHPFLIRIDKEQVQLYKSPPKLPLNSFNLNLSSNVTPQMNPPDRRGSFSARSYKDKLGNFSSQISEEPLNSIKKSNRNSIPTVSTPTRAPSIGGNSSSRSYKDKISNVSSQISDESFNSIKKLNLNANIPVRSAAGNMNLDLDLNLRGVASPPRRGRSGSLSARSLKETNKKFSSQISDESFNSIKNLNLNANIPVSSPSSNLNLNLRSISPTVKQTANDGRGSFSARSYKESNDSSFKPRNVSPPIRSQRPPAGPRSIGDRGSIMPSYSNYEMVAATPPPKNSQNYFTLPSYFVAKYCFHKQDLGYLLGNGTVGICFEDRSRIIIDAKETFIQYYKGYNSLPELIELDTSVDLVDEDTENLKDRIHKKFTLVQKFAKSLKKYQTLFEVPLNDPDPSVPLYHVKHFLKKDDSILFRLNDKNIQVNFSDHQKLIIFYNTKKMCLVRSLKEKCALLDLKNVITMNPNSEELKKYKTAKELISTLSQKA</sequence>
<dbReference type="PROSITE" id="PS00108">
    <property type="entry name" value="PROTEIN_KINASE_ST"/>
    <property type="match status" value="1"/>
</dbReference>
<protein>
    <recommendedName>
        <fullName evidence="8">Protein kinase domain-containing protein</fullName>
    </recommendedName>
</protein>
<evidence type="ECO:0000256" key="7">
    <source>
        <dbReference type="SAM" id="MobiDB-lite"/>
    </source>
</evidence>
<keyword evidence="10" id="KW-1185">Reference proteome</keyword>
<keyword evidence="3 6" id="KW-0547">Nucleotide-binding</keyword>
<evidence type="ECO:0000259" key="8">
    <source>
        <dbReference type="PROSITE" id="PS50011"/>
    </source>
</evidence>
<evidence type="ECO:0000256" key="6">
    <source>
        <dbReference type="PROSITE-ProRule" id="PRU10141"/>
    </source>
</evidence>
<feature type="domain" description="Protein kinase" evidence="8">
    <location>
        <begin position="24"/>
        <end position="285"/>
    </location>
</feature>
<feature type="region of interest" description="Disordered" evidence="7">
    <location>
        <begin position="345"/>
        <end position="383"/>
    </location>
</feature>
<feature type="region of interest" description="Disordered" evidence="7">
    <location>
        <begin position="494"/>
        <end position="543"/>
    </location>
</feature>
<feature type="binding site" evidence="6">
    <location>
        <position position="53"/>
    </location>
    <ligand>
        <name>ATP</name>
        <dbReference type="ChEBI" id="CHEBI:30616"/>
    </ligand>
</feature>
<keyword evidence="2" id="KW-0808">Transferase</keyword>
<feature type="region of interest" description="Disordered" evidence="7">
    <location>
        <begin position="428"/>
        <end position="457"/>
    </location>
</feature>
<evidence type="ECO:0000256" key="5">
    <source>
        <dbReference type="ARBA" id="ARBA00022840"/>
    </source>
</evidence>
<keyword evidence="5 6" id="KW-0067">ATP-binding</keyword>